<dbReference type="EMBL" id="KZ613944">
    <property type="protein sequence ID" value="PMD41798.1"/>
    <property type="molecule type" value="Genomic_DNA"/>
</dbReference>
<evidence type="ECO:0000256" key="6">
    <source>
        <dbReference type="PIRSR" id="PIRSR000097-3"/>
    </source>
</evidence>
<accession>A0A2J6RTF1</accession>
<reference evidence="8 9" key="1">
    <citation type="submission" date="2016-04" db="EMBL/GenBank/DDBJ databases">
        <title>A degradative enzymes factory behind the ericoid mycorrhizal symbiosis.</title>
        <authorList>
            <consortium name="DOE Joint Genome Institute"/>
            <person name="Martino E."/>
            <person name="Morin E."/>
            <person name="Grelet G."/>
            <person name="Kuo A."/>
            <person name="Kohler A."/>
            <person name="Daghino S."/>
            <person name="Barry K."/>
            <person name="Choi C."/>
            <person name="Cichocki N."/>
            <person name="Clum A."/>
            <person name="Copeland A."/>
            <person name="Hainaut M."/>
            <person name="Haridas S."/>
            <person name="Labutti K."/>
            <person name="Lindquist E."/>
            <person name="Lipzen A."/>
            <person name="Khouja H.-R."/>
            <person name="Murat C."/>
            <person name="Ohm R."/>
            <person name="Olson A."/>
            <person name="Spatafora J."/>
            <person name="Veneault-Fourrey C."/>
            <person name="Henrissat B."/>
            <person name="Grigoriev I."/>
            <person name="Martin F."/>
            <person name="Perotto S."/>
        </authorList>
    </citation>
    <scope>NUCLEOTIDE SEQUENCE [LARGE SCALE GENOMIC DNA]</scope>
    <source>
        <strain evidence="8 9">F</strain>
    </source>
</reference>
<dbReference type="OrthoDB" id="416253at2759"/>
<dbReference type="Pfam" id="PF00248">
    <property type="entry name" value="Aldo_ket_red"/>
    <property type="match status" value="1"/>
</dbReference>
<dbReference type="GO" id="GO:0016616">
    <property type="term" value="F:oxidoreductase activity, acting on the CH-OH group of donors, NAD or NADP as acceptor"/>
    <property type="evidence" value="ECO:0007669"/>
    <property type="project" value="UniProtKB-ARBA"/>
</dbReference>
<evidence type="ECO:0000256" key="1">
    <source>
        <dbReference type="ARBA" id="ARBA00007905"/>
    </source>
</evidence>
<comment type="similarity">
    <text evidence="1">Belongs to the aldo/keto reductase family.</text>
</comment>
<keyword evidence="2" id="KW-0521">NADP</keyword>
<feature type="binding site" evidence="5">
    <location>
        <position position="105"/>
    </location>
    <ligand>
        <name>substrate</name>
    </ligand>
</feature>
<evidence type="ECO:0000313" key="9">
    <source>
        <dbReference type="Proteomes" id="UP000235786"/>
    </source>
</evidence>
<dbReference type="InterPro" id="IPR020471">
    <property type="entry name" value="AKR"/>
</dbReference>
<dbReference type="InterPro" id="IPR023210">
    <property type="entry name" value="NADP_OxRdtase_dom"/>
</dbReference>
<dbReference type="PROSITE" id="PS00798">
    <property type="entry name" value="ALDOKETO_REDUCTASE_1"/>
    <property type="match status" value="1"/>
</dbReference>
<dbReference type="STRING" id="1149755.A0A2J6RTF1"/>
<proteinExistence type="inferred from homology"/>
<feature type="active site" description="Proton donor" evidence="4">
    <location>
        <position position="43"/>
    </location>
</feature>
<feature type="site" description="Lowers pKa of active site Tyr" evidence="6">
    <location>
        <position position="74"/>
    </location>
</feature>
<dbReference type="Proteomes" id="UP000235786">
    <property type="component" value="Unassembled WGS sequence"/>
</dbReference>
<dbReference type="SUPFAM" id="SSF51430">
    <property type="entry name" value="NAD(P)-linked oxidoreductase"/>
    <property type="match status" value="1"/>
</dbReference>
<evidence type="ECO:0000313" key="8">
    <source>
        <dbReference type="EMBL" id="PMD41798.1"/>
    </source>
</evidence>
<dbReference type="PIRSF" id="PIRSF000097">
    <property type="entry name" value="AKR"/>
    <property type="match status" value="1"/>
</dbReference>
<dbReference type="PANTHER" id="PTHR43827:SF3">
    <property type="entry name" value="NADP-DEPENDENT OXIDOREDUCTASE DOMAIN-CONTAINING PROTEIN"/>
    <property type="match status" value="1"/>
</dbReference>
<evidence type="ECO:0000256" key="4">
    <source>
        <dbReference type="PIRSR" id="PIRSR000097-1"/>
    </source>
</evidence>
<keyword evidence="3" id="KW-0560">Oxidoreductase</keyword>
<evidence type="ECO:0000256" key="2">
    <source>
        <dbReference type="ARBA" id="ARBA00022857"/>
    </source>
</evidence>
<dbReference type="PROSITE" id="PS00062">
    <property type="entry name" value="ALDOKETO_REDUCTASE_2"/>
    <property type="match status" value="1"/>
</dbReference>
<evidence type="ECO:0000259" key="7">
    <source>
        <dbReference type="Pfam" id="PF00248"/>
    </source>
</evidence>
<dbReference type="InterPro" id="IPR036812">
    <property type="entry name" value="NAD(P)_OxRdtase_dom_sf"/>
</dbReference>
<feature type="domain" description="NADP-dependent oxidoreductase" evidence="7">
    <location>
        <begin position="9"/>
        <end position="274"/>
    </location>
</feature>
<sequence length="291" mass="33079">MPPIHPMPPIGLGTFRLKGDAVKQVLRDAIRTGYRHIDTAAIYRNEQAIGAVLQETYHNPQTTITRSDFWITSKISPYDMKRPREALLQTLRLLQTEYLNLYLIHWPAVARKSANSPEHKILRLEAWNVLNEAKREGLVRHIGVSNFTPQHIQELIDETEYGIQDAFVQMEIHPWYWRDALEIQTRFRGYGVTIVGYALLAEGRLVGESFPQVLDDISERLGLSKVQVVLAWALSKNWGVLVKSENIDHLQENLGALSAVNVLTSGDLAILDSISSAGEEEKLCWDPRHVK</sequence>
<dbReference type="Gene3D" id="3.20.20.100">
    <property type="entry name" value="NADP-dependent oxidoreductase domain"/>
    <property type="match status" value="1"/>
</dbReference>
<evidence type="ECO:0000256" key="3">
    <source>
        <dbReference type="ARBA" id="ARBA00023002"/>
    </source>
</evidence>
<dbReference type="AlphaFoldDB" id="A0A2J6RTF1"/>
<name>A0A2J6RTF1_HYAVF</name>
<dbReference type="PRINTS" id="PR00069">
    <property type="entry name" value="ALDKETRDTASE"/>
</dbReference>
<organism evidence="8 9">
    <name type="scientific">Hyaloscypha variabilis (strain UAMH 11265 / GT02V1 / F)</name>
    <name type="common">Meliniomyces variabilis</name>
    <dbReference type="NCBI Taxonomy" id="1149755"/>
    <lineage>
        <taxon>Eukaryota</taxon>
        <taxon>Fungi</taxon>
        <taxon>Dikarya</taxon>
        <taxon>Ascomycota</taxon>
        <taxon>Pezizomycotina</taxon>
        <taxon>Leotiomycetes</taxon>
        <taxon>Helotiales</taxon>
        <taxon>Hyaloscyphaceae</taxon>
        <taxon>Hyaloscypha</taxon>
        <taxon>Hyaloscypha variabilis</taxon>
    </lineage>
</organism>
<dbReference type="InterPro" id="IPR018170">
    <property type="entry name" value="Aldo/ket_reductase_CS"/>
</dbReference>
<dbReference type="PANTHER" id="PTHR43827">
    <property type="entry name" value="2,5-DIKETO-D-GLUCONIC ACID REDUCTASE"/>
    <property type="match status" value="1"/>
</dbReference>
<keyword evidence="9" id="KW-1185">Reference proteome</keyword>
<protein>
    <submittedName>
        <fullName evidence="8">Aldo/keto reductase</fullName>
    </submittedName>
</protein>
<evidence type="ECO:0000256" key="5">
    <source>
        <dbReference type="PIRSR" id="PIRSR000097-2"/>
    </source>
</evidence>
<gene>
    <name evidence="8" type="ORF">L207DRAFT_511581</name>
</gene>